<dbReference type="Proteomes" id="UP001206924">
    <property type="component" value="Unassembled WGS sequence"/>
</dbReference>
<dbReference type="SUPFAM" id="SSF51735">
    <property type="entry name" value="NAD(P)-binding Rossmann-fold domains"/>
    <property type="match status" value="1"/>
</dbReference>
<reference evidence="3 4" key="1">
    <citation type="submission" date="2022-07" db="EMBL/GenBank/DDBJ databases">
        <title>Novel species in genus Arthrobacter.</title>
        <authorList>
            <person name="Liu Y."/>
        </authorList>
    </citation>
    <scope>NUCLEOTIDE SEQUENCE [LARGE SCALE GENOMIC DNA]</scope>
    <source>
        <strain evidence="4">zg-Y859</strain>
    </source>
</reference>
<name>A0ABT1NQ85_9MICC</name>
<dbReference type="EMBL" id="JANFLP010000001">
    <property type="protein sequence ID" value="MCQ1948899.1"/>
    <property type="molecule type" value="Genomic_DNA"/>
</dbReference>
<sequence length="253" mass="26024">MEQLLIGKNAVVYGGGGGIGGAVAQAFAREGARVFLAGRTPEPLEAVAERIRHAGGTADIALLDATNERAVNEHADDVAAAAGSLDISMNVIQHGDVQGTPMAEMSVADYLRPVSTAVQTFFLTSQAAARHMMRQHSGVILAFGGSGDPVPGLYLGGLQTAFEAMESMRRQLSSELGTHGIRVVTLRSGGVPETLPENMEGAGEIADAMIRSTMLGRAATLEDVGYAAAFAASDRAASMTAATLNISAGALID</sequence>
<evidence type="ECO:0000313" key="4">
    <source>
        <dbReference type="Proteomes" id="UP001206924"/>
    </source>
</evidence>
<dbReference type="PANTHER" id="PTHR43669">
    <property type="entry name" value="5-KETO-D-GLUCONATE 5-REDUCTASE"/>
    <property type="match status" value="1"/>
</dbReference>
<organism evidence="3 4">
    <name type="scientific">Arthrobacter jinronghuae</name>
    <dbReference type="NCBI Taxonomy" id="2964609"/>
    <lineage>
        <taxon>Bacteria</taxon>
        <taxon>Bacillati</taxon>
        <taxon>Actinomycetota</taxon>
        <taxon>Actinomycetes</taxon>
        <taxon>Micrococcales</taxon>
        <taxon>Micrococcaceae</taxon>
        <taxon>Arthrobacter</taxon>
    </lineage>
</organism>
<dbReference type="InterPro" id="IPR036291">
    <property type="entry name" value="NAD(P)-bd_dom_sf"/>
</dbReference>
<dbReference type="InterPro" id="IPR002347">
    <property type="entry name" value="SDR_fam"/>
</dbReference>
<evidence type="ECO:0000313" key="3">
    <source>
        <dbReference type="EMBL" id="MCQ1948899.1"/>
    </source>
</evidence>
<evidence type="ECO:0000256" key="2">
    <source>
        <dbReference type="ARBA" id="ARBA00023002"/>
    </source>
</evidence>
<dbReference type="PRINTS" id="PR00081">
    <property type="entry name" value="GDHRDH"/>
</dbReference>
<dbReference type="Gene3D" id="3.40.50.720">
    <property type="entry name" value="NAD(P)-binding Rossmann-like Domain"/>
    <property type="match status" value="1"/>
</dbReference>
<comment type="similarity">
    <text evidence="1">Belongs to the short-chain dehydrogenases/reductases (SDR) family.</text>
</comment>
<comment type="caution">
    <text evidence="3">The sequence shown here is derived from an EMBL/GenBank/DDBJ whole genome shotgun (WGS) entry which is preliminary data.</text>
</comment>
<dbReference type="RefSeq" id="WP_255864774.1">
    <property type="nucleotide sequence ID" value="NZ_CP104263.1"/>
</dbReference>
<dbReference type="Pfam" id="PF13561">
    <property type="entry name" value="adh_short_C2"/>
    <property type="match status" value="1"/>
</dbReference>
<keyword evidence="4" id="KW-1185">Reference proteome</keyword>
<evidence type="ECO:0000256" key="1">
    <source>
        <dbReference type="ARBA" id="ARBA00006484"/>
    </source>
</evidence>
<gene>
    <name evidence="3" type="ORF">NNX28_03020</name>
</gene>
<keyword evidence="2" id="KW-0560">Oxidoreductase</keyword>
<proteinExistence type="inferred from homology"/>
<dbReference type="PANTHER" id="PTHR43669:SF3">
    <property type="entry name" value="ALCOHOL DEHYDROGENASE, PUTATIVE (AFU_ORTHOLOGUE AFUA_3G03445)-RELATED"/>
    <property type="match status" value="1"/>
</dbReference>
<accession>A0ABT1NQ85</accession>
<protein>
    <submittedName>
        <fullName evidence="3">SDR family oxidoreductase</fullName>
    </submittedName>
</protein>
<dbReference type="CDD" id="cd05233">
    <property type="entry name" value="SDR_c"/>
    <property type="match status" value="1"/>
</dbReference>